<gene>
    <name evidence="2" type="ORF">NQ317_017686</name>
</gene>
<organism evidence="2 3">
    <name type="scientific">Molorchus minor</name>
    <dbReference type="NCBI Taxonomy" id="1323400"/>
    <lineage>
        <taxon>Eukaryota</taxon>
        <taxon>Metazoa</taxon>
        <taxon>Ecdysozoa</taxon>
        <taxon>Arthropoda</taxon>
        <taxon>Hexapoda</taxon>
        <taxon>Insecta</taxon>
        <taxon>Pterygota</taxon>
        <taxon>Neoptera</taxon>
        <taxon>Endopterygota</taxon>
        <taxon>Coleoptera</taxon>
        <taxon>Polyphaga</taxon>
        <taxon>Cucujiformia</taxon>
        <taxon>Chrysomeloidea</taxon>
        <taxon>Cerambycidae</taxon>
        <taxon>Lamiinae</taxon>
        <taxon>Monochamini</taxon>
        <taxon>Molorchus</taxon>
    </lineage>
</organism>
<keyword evidence="1" id="KW-0175">Coiled coil</keyword>
<dbReference type="Proteomes" id="UP001162164">
    <property type="component" value="Unassembled WGS sequence"/>
</dbReference>
<evidence type="ECO:0000256" key="1">
    <source>
        <dbReference type="SAM" id="Coils"/>
    </source>
</evidence>
<reference evidence="2" key="1">
    <citation type="journal article" date="2023" name="Insect Mol. Biol.">
        <title>Genome sequencing provides insights into the evolution of gene families encoding plant cell wall-degrading enzymes in longhorned beetles.</title>
        <authorList>
            <person name="Shin N.R."/>
            <person name="Okamura Y."/>
            <person name="Kirsch R."/>
            <person name="Pauchet Y."/>
        </authorList>
    </citation>
    <scope>NUCLEOTIDE SEQUENCE</scope>
    <source>
        <strain evidence="2">MMC_N1</strain>
    </source>
</reference>
<proteinExistence type="predicted"/>
<evidence type="ECO:0000313" key="2">
    <source>
        <dbReference type="EMBL" id="KAJ8979538.1"/>
    </source>
</evidence>
<sequence length="220" mass="26152">MEISKTQFDYEAILNVCGIQDVNVKKALEEVKDCDTKFQEQLKTLKNLCAERDQKNEKLCDIKLTLKKQLHKVNKIRNNIAIMNKELKLVLDQIANLHEQLKKQSNDLITNMAKMDEQLQSLFSQFESETLAKLIQEVDNELLYYRDNQNQLERTYEELRKCKPTFDHYERLQILKIIGNEYLQEKSIDEIQKKLGEKGRNIEFLTTEYNKKLQMLQKYA</sequence>
<accession>A0ABQ9JPL2</accession>
<protein>
    <submittedName>
        <fullName evidence="2">Uncharacterized protein</fullName>
    </submittedName>
</protein>
<comment type="caution">
    <text evidence="2">The sequence shown here is derived from an EMBL/GenBank/DDBJ whole genome shotgun (WGS) entry which is preliminary data.</text>
</comment>
<dbReference type="EMBL" id="JAPWTJ010000331">
    <property type="protein sequence ID" value="KAJ8979538.1"/>
    <property type="molecule type" value="Genomic_DNA"/>
</dbReference>
<keyword evidence="3" id="KW-1185">Reference proteome</keyword>
<name>A0ABQ9JPL2_9CUCU</name>
<feature type="coiled-coil region" evidence="1">
    <location>
        <begin position="66"/>
        <end position="118"/>
    </location>
</feature>
<evidence type="ECO:0000313" key="3">
    <source>
        <dbReference type="Proteomes" id="UP001162164"/>
    </source>
</evidence>